<dbReference type="InterPro" id="IPR019027">
    <property type="entry name" value="Pilus_biogenesis_CpaD-related"/>
</dbReference>
<accession>A0A3M6QV10</accession>
<gene>
    <name evidence="1" type="ORF">D8I35_10175</name>
</gene>
<dbReference type="EMBL" id="RDQO01000002">
    <property type="protein sequence ID" value="RMX06848.1"/>
    <property type="molecule type" value="Genomic_DNA"/>
</dbReference>
<dbReference type="PROSITE" id="PS51257">
    <property type="entry name" value="PROKAR_LIPOPROTEIN"/>
    <property type="match status" value="1"/>
</dbReference>
<dbReference type="AlphaFoldDB" id="A0A3M6QV10"/>
<evidence type="ECO:0000313" key="2">
    <source>
        <dbReference type="Proteomes" id="UP000278006"/>
    </source>
</evidence>
<comment type="caution">
    <text evidence="1">The sequence shown here is derived from an EMBL/GenBank/DDBJ whole genome shotgun (WGS) entry which is preliminary data.</text>
</comment>
<name>A0A3M6QV10_9BURK</name>
<sequence>MTKRHPTMRAHAFLPRPWRFAVLALPLLLAACESPLHAVREHRFGSGTTPAAPSVRPQALALALQAAPDGHGLTPESLQQANAMLTSQGRLSSQVLTITPFNARGELLAPRLAAALQRAGAQAPRIAPIPAGERLAQAGQAHWDLELQSEALIVDVADCRIAENSAWTIHPYYGIGTLGCVNRANIARMTTDPRDLDRPRTLDATDGTVAAAAVQRYQEGDIHDLIDIDFEED</sequence>
<reference evidence="1 2" key="1">
    <citation type="submission" date="2018-10" db="EMBL/GenBank/DDBJ databases">
        <title>Draft genome of Cortibacter populi DSM10536.</title>
        <authorList>
            <person name="Bernier A.-M."/>
            <person name="Bernard K."/>
        </authorList>
    </citation>
    <scope>NUCLEOTIDE SEQUENCE [LARGE SCALE GENOMIC DNA]</scope>
    <source>
        <strain evidence="1 2">DSM 105136</strain>
    </source>
</reference>
<dbReference type="OrthoDB" id="9802674at2"/>
<organism evidence="1 2">
    <name type="scientific">Corticibacter populi</name>
    <dbReference type="NCBI Taxonomy" id="1550736"/>
    <lineage>
        <taxon>Bacteria</taxon>
        <taxon>Pseudomonadati</taxon>
        <taxon>Pseudomonadota</taxon>
        <taxon>Betaproteobacteria</taxon>
        <taxon>Burkholderiales</taxon>
        <taxon>Comamonadaceae</taxon>
        <taxon>Corticibacter</taxon>
    </lineage>
</organism>
<dbReference type="Pfam" id="PF09476">
    <property type="entry name" value="Pilus_CpaD"/>
    <property type="match status" value="1"/>
</dbReference>
<evidence type="ECO:0000313" key="1">
    <source>
        <dbReference type="EMBL" id="RMX06848.1"/>
    </source>
</evidence>
<proteinExistence type="predicted"/>
<dbReference type="Proteomes" id="UP000278006">
    <property type="component" value="Unassembled WGS sequence"/>
</dbReference>
<protein>
    <submittedName>
        <fullName evidence="1">Pilus assembly protein PilZ</fullName>
    </submittedName>
</protein>
<keyword evidence="2" id="KW-1185">Reference proteome</keyword>